<keyword evidence="3 8" id="KW-0238">DNA-binding</keyword>
<dbReference type="InterPro" id="IPR039420">
    <property type="entry name" value="WalR-like"/>
</dbReference>
<keyword evidence="2" id="KW-0805">Transcription regulation</keyword>
<dbReference type="PRINTS" id="PR00038">
    <property type="entry name" value="HTHLUXR"/>
</dbReference>
<dbReference type="SMART" id="SM00421">
    <property type="entry name" value="HTH_LUXR"/>
    <property type="match status" value="1"/>
</dbReference>
<feature type="domain" description="HTH luxR-type" evidence="6">
    <location>
        <begin position="148"/>
        <end position="213"/>
    </location>
</feature>
<comment type="caution">
    <text evidence="8">The sequence shown here is derived from an EMBL/GenBank/DDBJ whole genome shotgun (WGS) entry which is preliminary data.</text>
</comment>
<dbReference type="GO" id="GO:0000160">
    <property type="term" value="P:phosphorelay signal transduction system"/>
    <property type="evidence" value="ECO:0007669"/>
    <property type="project" value="InterPro"/>
</dbReference>
<dbReference type="CDD" id="cd06170">
    <property type="entry name" value="LuxR_C_like"/>
    <property type="match status" value="1"/>
</dbReference>
<evidence type="ECO:0000259" key="6">
    <source>
        <dbReference type="PROSITE" id="PS50043"/>
    </source>
</evidence>
<evidence type="ECO:0000256" key="4">
    <source>
        <dbReference type="ARBA" id="ARBA00023163"/>
    </source>
</evidence>
<name>A0A854D3N5_ACTNA</name>
<dbReference type="PANTHER" id="PTHR43214">
    <property type="entry name" value="TWO-COMPONENT RESPONSE REGULATOR"/>
    <property type="match status" value="1"/>
</dbReference>
<reference evidence="8 9" key="1">
    <citation type="submission" date="2016-12" db="EMBL/GenBank/DDBJ databases">
        <title>Genomic comparison of strains in the 'Actinomyces naeslundii' group.</title>
        <authorList>
            <person name="Mughal S.R."/>
            <person name="Do T."/>
            <person name="Gilbert S.C."/>
            <person name="Witherden E.A."/>
            <person name="Didelot X."/>
            <person name="Beighton D."/>
        </authorList>
    </citation>
    <scope>NUCLEOTIDE SEQUENCE [LARGE SCALE GENOMIC DNA]</scope>
    <source>
        <strain evidence="8 9">NCTC 10301</strain>
    </source>
</reference>
<dbReference type="SUPFAM" id="SSF52172">
    <property type="entry name" value="CheY-like"/>
    <property type="match status" value="1"/>
</dbReference>
<dbReference type="GO" id="GO:0003677">
    <property type="term" value="F:DNA binding"/>
    <property type="evidence" value="ECO:0007669"/>
    <property type="project" value="UniProtKB-KW"/>
</dbReference>
<dbReference type="CDD" id="cd17535">
    <property type="entry name" value="REC_NarL-like"/>
    <property type="match status" value="1"/>
</dbReference>
<dbReference type="PANTHER" id="PTHR43214:SF24">
    <property type="entry name" value="TRANSCRIPTIONAL REGULATORY PROTEIN NARL-RELATED"/>
    <property type="match status" value="1"/>
</dbReference>
<dbReference type="PROSITE" id="PS50110">
    <property type="entry name" value="RESPONSE_REGULATORY"/>
    <property type="match status" value="1"/>
</dbReference>
<dbReference type="InterPro" id="IPR000792">
    <property type="entry name" value="Tscrpt_reg_LuxR_C"/>
</dbReference>
<dbReference type="Proteomes" id="UP000187035">
    <property type="component" value="Unassembled WGS sequence"/>
</dbReference>
<evidence type="ECO:0000256" key="5">
    <source>
        <dbReference type="PROSITE-ProRule" id="PRU00169"/>
    </source>
</evidence>
<dbReference type="InterPro" id="IPR011006">
    <property type="entry name" value="CheY-like_superfamily"/>
</dbReference>
<dbReference type="InterPro" id="IPR016032">
    <property type="entry name" value="Sig_transdc_resp-reg_C-effctor"/>
</dbReference>
<dbReference type="Pfam" id="PF00072">
    <property type="entry name" value="Response_reg"/>
    <property type="match status" value="1"/>
</dbReference>
<dbReference type="InterPro" id="IPR001789">
    <property type="entry name" value="Sig_transdc_resp-reg_receiver"/>
</dbReference>
<evidence type="ECO:0000313" key="8">
    <source>
        <dbReference type="EMBL" id="OMG34284.1"/>
    </source>
</evidence>
<organism evidence="8 9">
    <name type="scientific">Actinomyces naeslundii</name>
    <dbReference type="NCBI Taxonomy" id="1655"/>
    <lineage>
        <taxon>Bacteria</taxon>
        <taxon>Bacillati</taxon>
        <taxon>Actinomycetota</taxon>
        <taxon>Actinomycetes</taxon>
        <taxon>Actinomycetales</taxon>
        <taxon>Actinomycetaceae</taxon>
        <taxon>Actinomyces</taxon>
    </lineage>
</organism>
<evidence type="ECO:0000259" key="7">
    <source>
        <dbReference type="PROSITE" id="PS50110"/>
    </source>
</evidence>
<dbReference type="EMBL" id="MSRR01000021">
    <property type="protein sequence ID" value="OMG34284.1"/>
    <property type="molecule type" value="Genomic_DNA"/>
</dbReference>
<keyword evidence="4" id="KW-0804">Transcription</keyword>
<dbReference type="SMART" id="SM00448">
    <property type="entry name" value="REC"/>
    <property type="match status" value="1"/>
</dbReference>
<dbReference type="Pfam" id="PF00196">
    <property type="entry name" value="GerE"/>
    <property type="match status" value="1"/>
</dbReference>
<proteinExistence type="predicted"/>
<evidence type="ECO:0000256" key="3">
    <source>
        <dbReference type="ARBA" id="ARBA00023125"/>
    </source>
</evidence>
<dbReference type="AlphaFoldDB" id="A0A854D3N5"/>
<dbReference type="PROSITE" id="PS50043">
    <property type="entry name" value="HTH_LUXR_2"/>
    <property type="match status" value="1"/>
</dbReference>
<protein>
    <submittedName>
        <fullName evidence="8">DNA-binding response regulator</fullName>
    </submittedName>
</protein>
<dbReference type="GO" id="GO:0006355">
    <property type="term" value="P:regulation of DNA-templated transcription"/>
    <property type="evidence" value="ECO:0007669"/>
    <property type="project" value="InterPro"/>
</dbReference>
<dbReference type="InterPro" id="IPR058245">
    <property type="entry name" value="NreC/VraR/RcsB-like_REC"/>
</dbReference>
<evidence type="ECO:0000256" key="2">
    <source>
        <dbReference type="ARBA" id="ARBA00023015"/>
    </source>
</evidence>
<evidence type="ECO:0000256" key="1">
    <source>
        <dbReference type="ARBA" id="ARBA00022553"/>
    </source>
</evidence>
<accession>A0A854D3N5</accession>
<feature type="modified residue" description="4-aspartylphosphate" evidence="5">
    <location>
        <position position="55"/>
    </location>
</feature>
<dbReference type="Gene3D" id="3.40.50.2300">
    <property type="match status" value="1"/>
</dbReference>
<dbReference type="SUPFAM" id="SSF46894">
    <property type="entry name" value="C-terminal effector domain of the bipartite response regulators"/>
    <property type="match status" value="1"/>
</dbReference>
<keyword evidence="1 5" id="KW-0597">Phosphoprotein</keyword>
<evidence type="ECO:0000313" key="9">
    <source>
        <dbReference type="Proteomes" id="UP000187035"/>
    </source>
</evidence>
<gene>
    <name evidence="8" type="ORF">BKH33_10025</name>
</gene>
<feature type="domain" description="Response regulatory" evidence="7">
    <location>
        <begin position="4"/>
        <end position="120"/>
    </location>
</feature>
<dbReference type="PROSITE" id="PS00622">
    <property type="entry name" value="HTH_LUXR_1"/>
    <property type="match status" value="1"/>
</dbReference>
<sequence length="234" mass="25274">MMIHTLIVDNDMLFRAGIRMMIDSSSDITVAGEATTGLEALDMIQATNVDIVLMDISIPQLNGVEATKKIVDIPNCPKILILTSYGMDEELFNALAAGATGFLLKDSPPEGLLTAISSAYNGNAVISPQLTNKLVEEYTSKENKVSPINQALSKLTDREREVLELIGLGRNNAEIAHELFIAEVTVKTHVGRVLRKINARDRVHAVVLAYHAGIVKPDGGPDSDSVFYGSKQSA</sequence>